<dbReference type="Proteomes" id="UP000007797">
    <property type="component" value="Unassembled WGS sequence"/>
</dbReference>
<dbReference type="AlphaFoldDB" id="F4Q7J5"/>
<feature type="compositionally biased region" description="Low complexity" evidence="1">
    <location>
        <begin position="62"/>
        <end position="93"/>
    </location>
</feature>
<dbReference type="RefSeq" id="XP_004354761.1">
    <property type="nucleotide sequence ID" value="XM_004354709.1"/>
</dbReference>
<accession>F4Q7J5</accession>
<evidence type="ECO:0000313" key="3">
    <source>
        <dbReference type="EMBL" id="EGG16377.1"/>
    </source>
</evidence>
<organism evidence="3 4">
    <name type="scientific">Cavenderia fasciculata</name>
    <name type="common">Slime mold</name>
    <name type="synonym">Dictyostelium fasciculatum</name>
    <dbReference type="NCBI Taxonomy" id="261658"/>
    <lineage>
        <taxon>Eukaryota</taxon>
        <taxon>Amoebozoa</taxon>
        <taxon>Evosea</taxon>
        <taxon>Eumycetozoa</taxon>
        <taxon>Dictyostelia</taxon>
        <taxon>Acytosteliales</taxon>
        <taxon>Cavenderiaceae</taxon>
        <taxon>Cavenderia</taxon>
    </lineage>
</organism>
<dbReference type="InterPro" id="IPR027267">
    <property type="entry name" value="AH/BAR_dom_sf"/>
</dbReference>
<dbReference type="Gene3D" id="1.20.1270.60">
    <property type="entry name" value="Arfaptin homology (AH) domain/BAR domain"/>
    <property type="match status" value="1"/>
</dbReference>
<dbReference type="GO" id="GO:0005737">
    <property type="term" value="C:cytoplasm"/>
    <property type="evidence" value="ECO:0007669"/>
    <property type="project" value="InterPro"/>
</dbReference>
<feature type="compositionally biased region" description="Low complexity" evidence="1">
    <location>
        <begin position="132"/>
        <end position="159"/>
    </location>
</feature>
<dbReference type="Pfam" id="PF16746">
    <property type="entry name" value="BAR_3"/>
    <property type="match status" value="1"/>
</dbReference>
<sequence length="454" mass="50111">MEPTPKAMSYDGKVVIASSTPTTNNHSSYSSSSSSSSSSNYSHSHSNSNSNGSYMPSKYNSKAKPPTSSASSSSGISGTSSSSSSSSSTKITSPNQIEGFTAHHYRSTKTSPPKSRFNHRYSQQYATSPLPSSSSSSSHSSHSQNKGPTSISNTSISSNGSGGGSSGSGSGSGNQSPTSSSKDGNNKSKMKRLSLTVSVSTQKYLEKIGRQSSIGADTDDIKELKVLLRNIKQDIRNMKTKGKQHIFSIEKDMARIQFSEVMKIMSDNSLHKTDVGKALNELGEQISTFEENTKEDYVNGLNGLLEPLMVFYESELRKTRELKRKQNIIRIRYEQASQNLHEIRKKHDPTSSKTKQAKKEEDDIKAQYNQTTLEFIESMKTTKKKLQGNLGTMIKEYAEMQIDFYREAMESWEEFQEDLESIIPDRDDDEIVDDADDEDKNDESSEEESSDSSD</sequence>
<dbReference type="OrthoDB" id="20084at2759"/>
<dbReference type="InterPro" id="IPR004148">
    <property type="entry name" value="BAR_dom"/>
</dbReference>
<dbReference type="KEGG" id="dfa:DFA_09408"/>
<dbReference type="SUPFAM" id="SSF103657">
    <property type="entry name" value="BAR/IMD domain-like"/>
    <property type="match status" value="1"/>
</dbReference>
<protein>
    <recommendedName>
        <fullName evidence="2">BAR domain-containing protein</fullName>
    </recommendedName>
</protein>
<evidence type="ECO:0000259" key="2">
    <source>
        <dbReference type="Pfam" id="PF16746"/>
    </source>
</evidence>
<feature type="domain" description="BAR" evidence="2">
    <location>
        <begin position="213"/>
        <end position="420"/>
    </location>
</feature>
<feature type="compositionally biased region" description="Polar residues" evidence="1">
    <location>
        <begin position="120"/>
        <end position="131"/>
    </location>
</feature>
<keyword evidence="4" id="KW-1185">Reference proteome</keyword>
<feature type="region of interest" description="Disordered" evidence="1">
    <location>
        <begin position="419"/>
        <end position="454"/>
    </location>
</feature>
<dbReference type="EMBL" id="GL883024">
    <property type="protein sequence ID" value="EGG16377.1"/>
    <property type="molecule type" value="Genomic_DNA"/>
</dbReference>
<feature type="compositionally biased region" description="Gly residues" evidence="1">
    <location>
        <begin position="160"/>
        <end position="172"/>
    </location>
</feature>
<evidence type="ECO:0000256" key="1">
    <source>
        <dbReference type="SAM" id="MobiDB-lite"/>
    </source>
</evidence>
<proteinExistence type="predicted"/>
<reference evidence="4" key="1">
    <citation type="journal article" date="2011" name="Genome Res.">
        <title>Phylogeny-wide analysis of social amoeba genomes highlights ancient origins for complex intercellular communication.</title>
        <authorList>
            <person name="Heidel A.J."/>
            <person name="Lawal H.M."/>
            <person name="Felder M."/>
            <person name="Schilde C."/>
            <person name="Helps N.R."/>
            <person name="Tunggal B."/>
            <person name="Rivero F."/>
            <person name="John U."/>
            <person name="Schleicher M."/>
            <person name="Eichinger L."/>
            <person name="Platzer M."/>
            <person name="Noegel A.A."/>
            <person name="Schaap P."/>
            <person name="Gloeckner G."/>
        </authorList>
    </citation>
    <scope>NUCLEOTIDE SEQUENCE [LARGE SCALE GENOMIC DNA]</scope>
    <source>
        <strain evidence="4">SH3</strain>
    </source>
</reference>
<gene>
    <name evidence="3" type="ORF">DFA_09408</name>
</gene>
<name>F4Q7J5_CACFS</name>
<evidence type="ECO:0000313" key="4">
    <source>
        <dbReference type="Proteomes" id="UP000007797"/>
    </source>
</evidence>
<dbReference type="GeneID" id="14868266"/>
<feature type="compositionally biased region" description="Low complexity" evidence="1">
    <location>
        <begin position="18"/>
        <end position="54"/>
    </location>
</feature>
<feature type="region of interest" description="Disordered" evidence="1">
    <location>
        <begin position="342"/>
        <end position="365"/>
    </location>
</feature>
<feature type="region of interest" description="Disordered" evidence="1">
    <location>
        <begin position="1"/>
        <end position="193"/>
    </location>
</feature>
<dbReference type="CDD" id="cd07307">
    <property type="entry name" value="BAR"/>
    <property type="match status" value="1"/>
</dbReference>